<dbReference type="Pfam" id="PF01791">
    <property type="entry name" value="DeoC"/>
    <property type="match status" value="1"/>
</dbReference>
<feature type="active site" description="Schiff-base intermediate with acetaldehyde" evidence="6">
    <location>
        <position position="179"/>
    </location>
</feature>
<name>G7V7J2_THELD</name>
<evidence type="ECO:0000313" key="7">
    <source>
        <dbReference type="EMBL" id="AER66154.1"/>
    </source>
</evidence>
<comment type="function">
    <text evidence="6">Catalyzes a reversible aldol reaction between acetaldehyde and D-glyceraldehyde 3-phosphate to generate 2-deoxy-D-ribose 5-phosphate.</text>
</comment>
<dbReference type="InterPro" id="IPR028581">
    <property type="entry name" value="DeoC_typeI"/>
</dbReference>
<dbReference type="PIRSF" id="PIRSF001357">
    <property type="entry name" value="DeoC"/>
    <property type="match status" value="1"/>
</dbReference>
<evidence type="ECO:0000313" key="8">
    <source>
        <dbReference type="Proteomes" id="UP000005868"/>
    </source>
</evidence>
<comment type="pathway">
    <text evidence="6">Carbohydrate degradation; 2-deoxy-D-ribose 1-phosphate degradation; D-glyceraldehyde 3-phosphate and acetaldehyde from 2-deoxy-alpha-D-ribose 1-phosphate: step 2/2.</text>
</comment>
<dbReference type="Proteomes" id="UP000005868">
    <property type="component" value="Chromosome"/>
</dbReference>
<comment type="catalytic activity">
    <reaction evidence="5 6">
        <text>2-deoxy-D-ribose 5-phosphate = D-glyceraldehyde 3-phosphate + acetaldehyde</text>
        <dbReference type="Rhea" id="RHEA:12821"/>
        <dbReference type="ChEBI" id="CHEBI:15343"/>
        <dbReference type="ChEBI" id="CHEBI:59776"/>
        <dbReference type="ChEBI" id="CHEBI:62877"/>
        <dbReference type="EC" id="4.1.2.4"/>
    </reaction>
</comment>
<dbReference type="OrthoDB" id="9778711at2"/>
<keyword evidence="8" id="KW-1185">Reference proteome</keyword>
<dbReference type="STRING" id="580340.Tlie_0419"/>
<comment type="similarity">
    <text evidence="1 6">Belongs to the DeoC/FbaB aldolase family. DeoC type 1 subfamily.</text>
</comment>
<dbReference type="GO" id="GO:0009264">
    <property type="term" value="P:deoxyribonucleotide catabolic process"/>
    <property type="evidence" value="ECO:0007669"/>
    <property type="project" value="UniProtKB-UniRule"/>
</dbReference>
<accession>G7V7J2</accession>
<dbReference type="KEGG" id="tli:Tlie_0419"/>
<dbReference type="InterPro" id="IPR002915">
    <property type="entry name" value="DeoC/FbaB/LacD_aldolase"/>
</dbReference>
<evidence type="ECO:0000256" key="1">
    <source>
        <dbReference type="ARBA" id="ARBA00010936"/>
    </source>
</evidence>
<reference evidence="7 8" key="2">
    <citation type="journal article" date="2012" name="Stand. Genomic Sci.">
        <title>Genome sequence of the moderately thermophilic, amino-acid-degrading and sulfur-reducing bacterium Thermovirga lienii type strain (Cas60314(T)).</title>
        <authorList>
            <person name="Goker M."/>
            <person name="Saunders E."/>
            <person name="Lapidus A."/>
            <person name="Nolan M."/>
            <person name="Lucas S."/>
            <person name="Hammon N."/>
            <person name="Deshpande S."/>
            <person name="Cheng J.F."/>
            <person name="Han C."/>
            <person name="Tapia R."/>
            <person name="Goodwin L.A."/>
            <person name="Pitluck S."/>
            <person name="Liolios K."/>
            <person name="Mavromatis K."/>
            <person name="Pagani I."/>
            <person name="Ivanova N."/>
            <person name="Mikhailova N."/>
            <person name="Pati A."/>
            <person name="Chen A."/>
            <person name="Palaniappan K."/>
            <person name="Land M."/>
            <person name="Chang Y.J."/>
            <person name="Jeffries C.D."/>
            <person name="Brambilla E.M."/>
            <person name="Rohde M."/>
            <person name="Spring S."/>
            <person name="Detter J.C."/>
            <person name="Woyke T."/>
            <person name="Bristow J."/>
            <person name="Eisen J.A."/>
            <person name="Markowitz V."/>
            <person name="Hugenholtz P."/>
            <person name="Kyrpides N.C."/>
            <person name="Klenk H.P."/>
        </authorList>
    </citation>
    <scope>NUCLEOTIDE SEQUENCE [LARGE SCALE GENOMIC DNA]</scope>
    <source>
        <strain evidence="8">ATCC BAA-1197 / DSM 17291 / Cas60314</strain>
    </source>
</reference>
<dbReference type="GO" id="GO:0006018">
    <property type="term" value="P:2-deoxyribose 1-phosphate catabolic process"/>
    <property type="evidence" value="ECO:0007669"/>
    <property type="project" value="UniProtKB-UniRule"/>
</dbReference>
<dbReference type="NCBIfam" id="TIGR00126">
    <property type="entry name" value="deoC"/>
    <property type="match status" value="1"/>
</dbReference>
<gene>
    <name evidence="6" type="primary">deoC</name>
    <name evidence="7" type="ordered locus">Tlie_0419</name>
</gene>
<dbReference type="GO" id="GO:0004139">
    <property type="term" value="F:deoxyribose-phosphate aldolase activity"/>
    <property type="evidence" value="ECO:0007669"/>
    <property type="project" value="UniProtKB-UniRule"/>
</dbReference>
<proteinExistence type="inferred from homology"/>
<dbReference type="InterPro" id="IPR011343">
    <property type="entry name" value="DeoC"/>
</dbReference>
<dbReference type="SUPFAM" id="SSF51569">
    <property type="entry name" value="Aldolase"/>
    <property type="match status" value="1"/>
</dbReference>
<evidence type="ECO:0000256" key="3">
    <source>
        <dbReference type="ARBA" id="ARBA00023239"/>
    </source>
</evidence>
<dbReference type="EC" id="4.1.2.4" evidence="6"/>
<evidence type="ECO:0000256" key="2">
    <source>
        <dbReference type="ARBA" id="ARBA00022490"/>
    </source>
</evidence>
<keyword evidence="2 6" id="KW-0963">Cytoplasm</keyword>
<dbReference type="PANTHER" id="PTHR10889:SF1">
    <property type="entry name" value="DEOXYRIBOSE-PHOSPHATE ALDOLASE"/>
    <property type="match status" value="1"/>
</dbReference>
<sequence length="245" mass="26484">MDIIEMLAKRAGITAAKAEAGFYERVKKEDVIGSIDHTLLSGTASPEEIINLCEEAVENQFAGVCIYPAWVPLAREVLQDKPQKICTVVAFPSGALPAVLKAKEIEWARENRADEVDVVLNIVNILKNDKKALLEELKTLREAAGDICLKAIIETNLLTNHQKAMCVTLAEEARIDYIKTGTGEKGPVTFFDVAFLKSLTSDSSGLKIKAAGGIRSMKAAEILVALGASRLGTSKALELLSSRQC</sequence>
<dbReference type="GO" id="GO:0005737">
    <property type="term" value="C:cytoplasm"/>
    <property type="evidence" value="ECO:0007669"/>
    <property type="project" value="UniProtKB-SubCell"/>
</dbReference>
<dbReference type="GO" id="GO:0016052">
    <property type="term" value="P:carbohydrate catabolic process"/>
    <property type="evidence" value="ECO:0007669"/>
    <property type="project" value="TreeGrafter"/>
</dbReference>
<dbReference type="HAMAP" id="MF_00114">
    <property type="entry name" value="DeoC_type1"/>
    <property type="match status" value="1"/>
</dbReference>
<protein>
    <recommendedName>
        <fullName evidence="6">Deoxyribose-phosphate aldolase</fullName>
        <shortName evidence="6">DERA</shortName>
        <ecNumber evidence="6">4.1.2.4</ecNumber>
    </recommendedName>
    <alternativeName>
        <fullName evidence="6">2-deoxy-D-ribose 5-phosphate aldolase</fullName>
    </alternativeName>
    <alternativeName>
        <fullName evidence="6">Phosphodeoxyriboaldolase</fullName>
        <shortName evidence="6">Deoxyriboaldolase</shortName>
    </alternativeName>
</protein>
<keyword evidence="4 6" id="KW-0704">Schiff base</keyword>
<keyword evidence="3 6" id="KW-0456">Lyase</keyword>
<feature type="active site" description="Proton donor/acceptor" evidence="6">
    <location>
        <position position="209"/>
    </location>
</feature>
<dbReference type="InterPro" id="IPR013785">
    <property type="entry name" value="Aldolase_TIM"/>
</dbReference>
<reference evidence="8" key="1">
    <citation type="submission" date="2011-10" db="EMBL/GenBank/DDBJ databases">
        <title>The complete genome of chromosome of Thermovirga lienii DSM 17291.</title>
        <authorList>
            <consortium name="US DOE Joint Genome Institute (JGI-PGF)"/>
            <person name="Lucas S."/>
            <person name="Copeland A."/>
            <person name="Lapidus A."/>
            <person name="Glavina del Rio T."/>
            <person name="Dalin E."/>
            <person name="Tice H."/>
            <person name="Bruce D."/>
            <person name="Goodwin L."/>
            <person name="Pitluck S."/>
            <person name="Peters L."/>
            <person name="Mikhailova N."/>
            <person name="Saunders E."/>
            <person name="Kyrpides N."/>
            <person name="Mavromatis K."/>
            <person name="Ivanova N."/>
            <person name="Last F.I."/>
            <person name="Brettin T."/>
            <person name="Detter J.C."/>
            <person name="Han C."/>
            <person name="Larimer F."/>
            <person name="Land M."/>
            <person name="Hauser L."/>
            <person name="Markowitz V."/>
            <person name="Cheng J.-F."/>
            <person name="Hugenholtz P."/>
            <person name="Woyke T."/>
            <person name="Wu D."/>
            <person name="Spring S."/>
            <person name="Schroeder M."/>
            <person name="Brambilla E.-M."/>
            <person name="Klenk H.-P."/>
            <person name="Eisen J.A."/>
        </authorList>
    </citation>
    <scope>NUCLEOTIDE SEQUENCE [LARGE SCALE GENOMIC DNA]</scope>
    <source>
        <strain evidence="8">ATCC BAA-1197 / DSM 17291 / Cas60314</strain>
    </source>
</reference>
<evidence type="ECO:0000256" key="5">
    <source>
        <dbReference type="ARBA" id="ARBA00048791"/>
    </source>
</evidence>
<dbReference type="Gene3D" id="3.20.20.70">
    <property type="entry name" value="Aldolase class I"/>
    <property type="match status" value="1"/>
</dbReference>
<evidence type="ECO:0000256" key="6">
    <source>
        <dbReference type="HAMAP-Rule" id="MF_00114"/>
    </source>
</evidence>
<organism evidence="7 8">
    <name type="scientific">Thermovirga lienii (strain ATCC BAA-1197 / DSM 17291 / Cas60314)</name>
    <dbReference type="NCBI Taxonomy" id="580340"/>
    <lineage>
        <taxon>Bacteria</taxon>
        <taxon>Thermotogati</taxon>
        <taxon>Synergistota</taxon>
        <taxon>Synergistia</taxon>
        <taxon>Synergistales</taxon>
        <taxon>Thermovirgaceae</taxon>
        <taxon>Thermovirga</taxon>
    </lineage>
</organism>
<dbReference type="CDD" id="cd00959">
    <property type="entry name" value="DeoC"/>
    <property type="match status" value="1"/>
</dbReference>
<dbReference type="HOGENOM" id="CLU_053595_0_2_0"/>
<dbReference type="EMBL" id="CP003096">
    <property type="protein sequence ID" value="AER66154.1"/>
    <property type="molecule type" value="Genomic_DNA"/>
</dbReference>
<dbReference type="PANTHER" id="PTHR10889">
    <property type="entry name" value="DEOXYRIBOSE-PHOSPHATE ALDOLASE"/>
    <property type="match status" value="1"/>
</dbReference>
<evidence type="ECO:0000256" key="4">
    <source>
        <dbReference type="ARBA" id="ARBA00023270"/>
    </source>
</evidence>
<feature type="active site" description="Proton donor/acceptor" evidence="6">
    <location>
        <position position="117"/>
    </location>
</feature>
<comment type="subcellular location">
    <subcellularLocation>
        <location evidence="6">Cytoplasm</location>
    </subcellularLocation>
</comment>
<dbReference type="SMART" id="SM01133">
    <property type="entry name" value="DeoC"/>
    <property type="match status" value="1"/>
</dbReference>
<dbReference type="UniPathway" id="UPA00002">
    <property type="reaction ID" value="UER00468"/>
</dbReference>
<dbReference type="AlphaFoldDB" id="G7V7J2"/>
<dbReference type="eggNOG" id="COG0274">
    <property type="taxonomic scope" value="Bacteria"/>
</dbReference>